<dbReference type="PATRIC" id="fig|515635.4.peg.170"/>
<evidence type="ECO:0000313" key="1">
    <source>
        <dbReference type="EMBL" id="ACK41495.1"/>
    </source>
</evidence>
<dbReference type="eggNOG" id="COG4370">
    <property type="taxonomic scope" value="Bacteria"/>
</dbReference>
<dbReference type="AlphaFoldDB" id="B8E1H0"/>
<dbReference type="EMBL" id="CP001251">
    <property type="protein sequence ID" value="ACK41495.1"/>
    <property type="molecule type" value="Genomic_DNA"/>
</dbReference>
<dbReference type="NCBIfam" id="TIGR03492">
    <property type="entry name" value="lipid-A-disaccharide synthase-related protein"/>
    <property type="match status" value="1"/>
</dbReference>
<dbReference type="Proteomes" id="UP000007719">
    <property type="component" value="Chromosome"/>
</dbReference>
<dbReference type="PANTHER" id="PTHR39517:SF1">
    <property type="entry name" value="LIPID-A-DISACCHARIDE SYNTHASE"/>
    <property type="match status" value="1"/>
</dbReference>
<sequence length="404" mass="45868">MKRILFISNGYGEDYVAVNVAKEILNMEPSISIEGLPIVGEGNLYINSQIPIIGPHKFTPSGGFLSSIRTLVKDVREGLIKLHYKQLKSLKEWLKEDGIIIAVGDIVPLALAVFSKKPFFFISIQKSVYYVINNNYENIEKKEAIKIAKKAYLLEYYFMKNNRLLKVFPRDKLSYDILKLSHINAEYLGNPMMDGLEPTGRLNLDKFENYLKVLLLPGSRIPEAYNNFNIILNGIFSLVHSDIKERFLFLTALAKSINMSEVSKILDEKNFTHIDSSEDYMLYNYKNHFLLLTNLFNDCIHQAQIGICMAGTATEQFVGLGKPVIVIPGKGPQYTKKFAYAQKRLLGPSLFIAENPKTLPNVFKKIYKNEKILKEVHENGKRRMGEKGASQKIAESIIKTIKGG</sequence>
<dbReference type="SUPFAM" id="SSF53756">
    <property type="entry name" value="UDP-Glycosyltransferase/glycogen phosphorylase"/>
    <property type="match status" value="1"/>
</dbReference>
<dbReference type="InterPro" id="IPR019994">
    <property type="entry name" value="Lipid-A-disac_synthase-rel_put"/>
</dbReference>
<dbReference type="KEGG" id="dtu:Dtur_0164"/>
<proteinExistence type="predicted"/>
<name>B8E1H0_DICTD</name>
<dbReference type="InParanoid" id="B8E1H0"/>
<accession>B8E1H0</accession>
<dbReference type="PANTHER" id="PTHR39517">
    <property type="entry name" value="SLL0192 PROTEIN"/>
    <property type="match status" value="1"/>
</dbReference>
<dbReference type="EnsemblBacteria" id="ACK41495">
    <property type="protein sequence ID" value="ACK41495"/>
    <property type="gene ID" value="Dtur_0164"/>
</dbReference>
<organism evidence="1 2">
    <name type="scientific">Dictyoglomus turgidum (strain DSM 6724 / Z-1310)</name>
    <dbReference type="NCBI Taxonomy" id="515635"/>
    <lineage>
        <taxon>Bacteria</taxon>
        <taxon>Pseudomonadati</taxon>
        <taxon>Dictyoglomota</taxon>
        <taxon>Dictyoglomia</taxon>
        <taxon>Dictyoglomales</taxon>
        <taxon>Dictyoglomaceae</taxon>
        <taxon>Dictyoglomus</taxon>
    </lineage>
</organism>
<dbReference type="STRING" id="515635.Dtur_0164"/>
<evidence type="ECO:0000313" key="2">
    <source>
        <dbReference type="Proteomes" id="UP000007719"/>
    </source>
</evidence>
<evidence type="ECO:0008006" key="3">
    <source>
        <dbReference type="Google" id="ProtNLM"/>
    </source>
</evidence>
<keyword evidence="2" id="KW-1185">Reference proteome</keyword>
<protein>
    <recommendedName>
        <fullName evidence="3">Lipid-A-disaccharide synthase</fullName>
    </recommendedName>
</protein>
<gene>
    <name evidence="1" type="ordered locus">Dtur_0164</name>
</gene>
<dbReference type="HOGENOM" id="CLU_035659_0_0_0"/>
<dbReference type="OrthoDB" id="29253at2"/>
<dbReference type="RefSeq" id="WP_012582580.1">
    <property type="nucleotide sequence ID" value="NC_011661.1"/>
</dbReference>
<reference evidence="2" key="1">
    <citation type="journal article" date="2016" name="Front. Microbiol.">
        <title>The complete genome sequence of hyperthermophile Dictyoglomus turgidum DSM 6724 reveals a specialized carbohydrate fermentor.</title>
        <authorList>
            <person name="Brumm P.J."/>
            <person name="Gowda K."/>
            <person name="Robb F.T."/>
            <person name="Mead D.A."/>
        </authorList>
    </citation>
    <scope>NUCLEOTIDE SEQUENCE [LARGE SCALE GENOMIC DNA]</scope>
    <source>
        <strain evidence="2">DSM 6724 / Z-1310</strain>
    </source>
</reference>